<evidence type="ECO:0000313" key="2">
    <source>
        <dbReference type="Proteomes" id="UP000816034"/>
    </source>
</evidence>
<comment type="caution">
    <text evidence="1">The sequence shown here is derived from an EMBL/GenBank/DDBJ whole genome shotgun (WGS) entry which is preliminary data.</text>
</comment>
<dbReference type="AlphaFoldDB" id="A0AA88GMT2"/>
<accession>A0AA88GMT2</accession>
<protein>
    <submittedName>
        <fullName evidence="1">Uncharacterized protein</fullName>
    </submittedName>
</protein>
<dbReference type="EMBL" id="PYSW02000025">
    <property type="protein sequence ID" value="KAG2382061.1"/>
    <property type="molecule type" value="Genomic_DNA"/>
</dbReference>
<dbReference type="GeneID" id="68098308"/>
<dbReference type="RefSeq" id="XP_044547740.1">
    <property type="nucleotide sequence ID" value="XM_044695649.1"/>
</dbReference>
<proteinExistence type="predicted"/>
<name>A0AA88GMT2_NAELO</name>
<gene>
    <name evidence="1" type="ORF">C9374_005853</name>
</gene>
<organism evidence="1 2">
    <name type="scientific">Naegleria lovaniensis</name>
    <name type="common">Amoeba</name>
    <dbReference type="NCBI Taxonomy" id="51637"/>
    <lineage>
        <taxon>Eukaryota</taxon>
        <taxon>Discoba</taxon>
        <taxon>Heterolobosea</taxon>
        <taxon>Tetramitia</taxon>
        <taxon>Eutetramitia</taxon>
        <taxon>Vahlkampfiidae</taxon>
        <taxon>Naegleria</taxon>
    </lineage>
</organism>
<sequence length="150" mass="17559">MSLPRPGLSFLQKRKLEEQFGTQVPEFSEYHQKKRGLESFSLKAAALVGVASGIFSYQRSYQPLTGIFVGAIAFLTSRRAVEYFGAPHFGVNSTNNAEYDRAFNLWVYYEHNPHRKDADLPIHQFESRYQKRLNEYREKHKNDYSQFLKQ</sequence>
<evidence type="ECO:0000313" key="1">
    <source>
        <dbReference type="EMBL" id="KAG2382061.1"/>
    </source>
</evidence>
<keyword evidence="2" id="KW-1185">Reference proteome</keyword>
<dbReference type="Proteomes" id="UP000816034">
    <property type="component" value="Unassembled WGS sequence"/>
</dbReference>
<reference evidence="1 2" key="1">
    <citation type="journal article" date="2018" name="BMC Genomics">
        <title>The genome of Naegleria lovaniensis, the basis for a comparative approach to unravel pathogenicity factors of the human pathogenic amoeba N. fowleri.</title>
        <authorList>
            <person name="Liechti N."/>
            <person name="Schurch N."/>
            <person name="Bruggmann R."/>
            <person name="Wittwer M."/>
        </authorList>
    </citation>
    <scope>NUCLEOTIDE SEQUENCE [LARGE SCALE GENOMIC DNA]</scope>
    <source>
        <strain evidence="1 2">ATCC 30569</strain>
    </source>
</reference>